<evidence type="ECO:0000256" key="3">
    <source>
        <dbReference type="SAM" id="MobiDB-lite"/>
    </source>
</evidence>
<feature type="domain" description="RecQ mediated genome instability protein 1 OB-fold" evidence="4">
    <location>
        <begin position="76"/>
        <end position="242"/>
    </location>
</feature>
<name>A0ABR3XA60_9EURO</name>
<keyword evidence="7" id="KW-1185">Reference proteome</keyword>
<organism evidence="6 7">
    <name type="scientific">Paecilomyces lecythidis</name>
    <dbReference type="NCBI Taxonomy" id="3004212"/>
    <lineage>
        <taxon>Eukaryota</taxon>
        <taxon>Fungi</taxon>
        <taxon>Dikarya</taxon>
        <taxon>Ascomycota</taxon>
        <taxon>Pezizomycotina</taxon>
        <taxon>Eurotiomycetes</taxon>
        <taxon>Eurotiomycetidae</taxon>
        <taxon>Eurotiales</taxon>
        <taxon>Thermoascaceae</taxon>
        <taxon>Paecilomyces</taxon>
    </lineage>
</organism>
<evidence type="ECO:0000256" key="1">
    <source>
        <dbReference type="ARBA" id="ARBA00006395"/>
    </source>
</evidence>
<dbReference type="PANTHER" id="PTHR14790">
    <property type="entry name" value="RECQ-MEDIATED GENOME INSTABILITY PROTEIN 1 RMI1"/>
    <property type="match status" value="1"/>
</dbReference>
<reference evidence="6 7" key="1">
    <citation type="journal article" date="2024" name="IMA Fungus">
        <title>IMA Genome - F19 : A genome assembly and annotation guide to empower mycologists, including annotated draft genome sequences of Ceratocystis pirilliformis, Diaporthe australafricana, Fusarium ophioides, Paecilomyces lecythidis, and Sporothrix stenoceras.</title>
        <authorList>
            <person name="Aylward J."/>
            <person name="Wilson A.M."/>
            <person name="Visagie C.M."/>
            <person name="Spraker J."/>
            <person name="Barnes I."/>
            <person name="Buitendag C."/>
            <person name="Ceriani C."/>
            <person name="Del Mar Angel L."/>
            <person name="du Plessis D."/>
            <person name="Fuchs T."/>
            <person name="Gasser K."/>
            <person name="Kramer D."/>
            <person name="Li W."/>
            <person name="Munsamy K."/>
            <person name="Piso A."/>
            <person name="Price J.L."/>
            <person name="Sonnekus B."/>
            <person name="Thomas C."/>
            <person name="van der Nest A."/>
            <person name="van Dijk A."/>
            <person name="van Heerden A."/>
            <person name="van Vuuren N."/>
            <person name="Yilmaz N."/>
            <person name="Duong T.A."/>
            <person name="van der Merwe N.A."/>
            <person name="Wingfield M.J."/>
            <person name="Wingfield B.D."/>
        </authorList>
    </citation>
    <scope>NUCLEOTIDE SEQUENCE [LARGE SCALE GENOMIC DNA]</scope>
    <source>
        <strain evidence="6 7">CMW 18167</strain>
    </source>
</reference>
<gene>
    <name evidence="6" type="ORF">Plec18167_006680</name>
</gene>
<accession>A0ABR3XA60</accession>
<dbReference type="Pfam" id="PF21000">
    <property type="entry name" value="RMI1_N_N"/>
    <property type="match status" value="1"/>
</dbReference>
<dbReference type="PANTHER" id="PTHR14790:SF15">
    <property type="entry name" value="RECQ-MEDIATED GENOME INSTABILITY PROTEIN 1"/>
    <property type="match status" value="1"/>
</dbReference>
<proteinExistence type="inferred from homology"/>
<dbReference type="Proteomes" id="UP001583193">
    <property type="component" value="Unassembled WGS sequence"/>
</dbReference>
<dbReference type="InterPro" id="IPR049363">
    <property type="entry name" value="RMI1_N"/>
</dbReference>
<dbReference type="Pfam" id="PF08585">
    <property type="entry name" value="RMI1_N_C"/>
    <property type="match status" value="1"/>
</dbReference>
<dbReference type="InterPro" id="IPR042470">
    <property type="entry name" value="RMI1_N_C_sf"/>
</dbReference>
<dbReference type="InterPro" id="IPR013894">
    <property type="entry name" value="RMI1_OB"/>
</dbReference>
<dbReference type="SMART" id="SM01161">
    <property type="entry name" value="DUF1767"/>
    <property type="match status" value="1"/>
</dbReference>
<evidence type="ECO:0000259" key="4">
    <source>
        <dbReference type="Pfam" id="PF08585"/>
    </source>
</evidence>
<feature type="compositionally biased region" description="Polar residues" evidence="3">
    <location>
        <begin position="142"/>
        <end position="168"/>
    </location>
</feature>
<feature type="domain" description="RMI1 N-terminal" evidence="5">
    <location>
        <begin position="14"/>
        <end position="62"/>
    </location>
</feature>
<evidence type="ECO:0000259" key="5">
    <source>
        <dbReference type="Pfam" id="PF21000"/>
    </source>
</evidence>
<comment type="similarity">
    <text evidence="1">Belongs to the RMI1 family.</text>
</comment>
<evidence type="ECO:0000313" key="6">
    <source>
        <dbReference type="EMBL" id="KAL1872562.1"/>
    </source>
</evidence>
<comment type="caution">
    <text evidence="6">The sequence shown here is derived from an EMBL/GenBank/DDBJ whole genome shotgun (WGS) entry which is preliminary data.</text>
</comment>
<feature type="region of interest" description="Disordered" evidence="3">
    <location>
        <begin position="130"/>
        <end position="168"/>
    </location>
</feature>
<evidence type="ECO:0000256" key="2">
    <source>
        <dbReference type="ARBA" id="ARBA00018987"/>
    </source>
</evidence>
<evidence type="ECO:0000313" key="7">
    <source>
        <dbReference type="Proteomes" id="UP001583193"/>
    </source>
</evidence>
<dbReference type="EMBL" id="JAVDPF010000024">
    <property type="protein sequence ID" value="KAL1872562.1"/>
    <property type="molecule type" value="Genomic_DNA"/>
</dbReference>
<sequence length="266" mass="28691">MATNQAHSHILTHLRSTKSLTVSDQWLNQFLSSMNASQRTIPLSALTQTALFRVLASDFTESLSRSNPSTLLSVDISDPAVQERRITGPVPVQVLDIDDIGSSLWSQVEAIERVERGEAVRGREIIRTVNVDDTPTEEQDRPTNGATSTNGANSNRNAVDPGLNTSGNGPHRLVLQDAAGTKVIGIELKAIDGVGIGKLPIGAKIVLKNATVARGMVLLEPDSVTLLGGKVEAADKAWREDRKARLVARIDEMQVEGQNGEDDMEE</sequence>
<protein>
    <recommendedName>
        <fullName evidence="2">RecQ-mediated genome instability protein 1</fullName>
    </recommendedName>
</protein>
<dbReference type="Gene3D" id="2.40.50.770">
    <property type="entry name" value="RecQ-mediated genome instability protein Rmi1, C-terminal domain"/>
    <property type="match status" value="1"/>
</dbReference>